<proteinExistence type="predicted"/>
<accession>A0A1I7Y4M0</accession>
<evidence type="ECO:0000313" key="3">
    <source>
        <dbReference type="WBParaSite" id="L893_g12559.t1"/>
    </source>
</evidence>
<reference evidence="3" key="1">
    <citation type="submission" date="2016-11" db="UniProtKB">
        <authorList>
            <consortium name="WormBaseParasite"/>
        </authorList>
    </citation>
    <scope>IDENTIFICATION</scope>
</reference>
<feature type="region of interest" description="Disordered" evidence="1">
    <location>
        <begin position="161"/>
        <end position="188"/>
    </location>
</feature>
<organism evidence="2 3">
    <name type="scientific">Steinernema glaseri</name>
    <dbReference type="NCBI Taxonomy" id="37863"/>
    <lineage>
        <taxon>Eukaryota</taxon>
        <taxon>Metazoa</taxon>
        <taxon>Ecdysozoa</taxon>
        <taxon>Nematoda</taxon>
        <taxon>Chromadorea</taxon>
        <taxon>Rhabditida</taxon>
        <taxon>Tylenchina</taxon>
        <taxon>Panagrolaimomorpha</taxon>
        <taxon>Strongyloidoidea</taxon>
        <taxon>Steinernematidae</taxon>
        <taxon>Steinernema</taxon>
    </lineage>
</organism>
<protein>
    <submittedName>
        <fullName evidence="3">Gamma-tubulin complex component</fullName>
    </submittedName>
</protein>
<dbReference type="AlphaFoldDB" id="A0A1I7Y4M0"/>
<sequence length="188" mass="21459">MEKKAAQYGNPTLDGAECVLDEKYENGERFLKVSWSPTLLPKASMQKNAPVLIQQYDLFKKIHRLGNIRILNWMDKHARITKEPDDMLYVIAFGSDQEQTVVTHDFLKLYFASELAQFLAERFRDVSLSLQLVSLSLQMCICICLTRIRIEMIDSVASQSHNENGKEDLGKTPFGETVDSRSTTCFNS</sequence>
<name>A0A1I7Y4M0_9BILA</name>
<evidence type="ECO:0000256" key="1">
    <source>
        <dbReference type="SAM" id="MobiDB-lite"/>
    </source>
</evidence>
<keyword evidence="2" id="KW-1185">Reference proteome</keyword>
<dbReference type="WBParaSite" id="L893_g12559.t1">
    <property type="protein sequence ID" value="L893_g12559.t1"/>
    <property type="gene ID" value="L893_g12559"/>
</dbReference>
<dbReference type="Proteomes" id="UP000095287">
    <property type="component" value="Unplaced"/>
</dbReference>
<evidence type="ECO:0000313" key="2">
    <source>
        <dbReference type="Proteomes" id="UP000095287"/>
    </source>
</evidence>